<reference evidence="2" key="1">
    <citation type="submission" date="2016-07" db="EMBL/GenBank/DDBJ databases">
        <title>Comparative genomics of the Campylobacter concisus group.</title>
        <authorList>
            <person name="Miller W.G."/>
            <person name="Yee E."/>
            <person name="Chapman M.H."/>
            <person name="Huynh S."/>
            <person name="Bono J.L."/>
            <person name="On S.L.W."/>
            <person name="StLeger J."/>
            <person name="Foster G."/>
            <person name="Parker C.T."/>
        </authorList>
    </citation>
    <scope>NUCLEOTIDE SEQUENCE</scope>
    <source>
        <strain evidence="2">525.92</strain>
    </source>
</reference>
<feature type="domain" description="NAD-dependent epimerase/dehydratase" evidence="1">
    <location>
        <begin position="4"/>
        <end position="179"/>
    </location>
</feature>
<dbReference type="PANTHER" id="PTHR48079">
    <property type="entry name" value="PROTEIN YEEZ"/>
    <property type="match status" value="1"/>
</dbReference>
<dbReference type="AlphaFoldDB" id="A7GVY6"/>
<dbReference type="Proteomes" id="UP000006380">
    <property type="component" value="Chromosome"/>
</dbReference>
<keyword evidence="3" id="KW-1185">Reference proteome</keyword>
<dbReference type="SUPFAM" id="SSF51735">
    <property type="entry name" value="NAD(P)-binding Rossmann-fold domains"/>
    <property type="match status" value="1"/>
</dbReference>
<dbReference type="OrthoDB" id="9787292at2"/>
<sequence length="241" mass="26181">MKKVFLAGASGVLGVRICKILLQNGYDVYGTTRSEAKAQNLAKIGVKPVIVDVFDYENLQAQMKNIAPEILMHQLTDLPDRLDYAGKMDEVLARNARIRVEGTANLIKAAKISGVKKMIAQSIAFIYEPGDGIFTESSPLLNFADATYGETSRGVHSLETQVLDAPFVGVVLRNGLLYGGDTGFSAPFEGMASVHVDAAANAAFLALKCQSYEIFNIVDTNAKTSNEKAKKLLGWDENFRL</sequence>
<dbReference type="GO" id="GO:0004029">
    <property type="term" value="F:aldehyde dehydrogenase (NAD+) activity"/>
    <property type="evidence" value="ECO:0007669"/>
    <property type="project" value="TreeGrafter"/>
</dbReference>
<dbReference type="HOGENOM" id="CLU_007383_12_4_7"/>
<dbReference type="Gene3D" id="3.40.50.720">
    <property type="entry name" value="NAD(P)-binding Rossmann-like Domain"/>
    <property type="match status" value="1"/>
</dbReference>
<dbReference type="KEGG" id="ccv:CCV52592_0340"/>
<name>A7GVY6_CAMC5</name>
<dbReference type="GO" id="GO:0005737">
    <property type="term" value="C:cytoplasm"/>
    <property type="evidence" value="ECO:0007669"/>
    <property type="project" value="TreeGrafter"/>
</dbReference>
<dbReference type="RefSeq" id="WP_011991663.1">
    <property type="nucleotide sequence ID" value="NC_009715.2"/>
</dbReference>
<organism evidence="2 3">
    <name type="scientific">Campylobacter curvus (strain 525.92)</name>
    <dbReference type="NCBI Taxonomy" id="360105"/>
    <lineage>
        <taxon>Bacteria</taxon>
        <taxon>Pseudomonadati</taxon>
        <taxon>Campylobacterota</taxon>
        <taxon>Epsilonproteobacteria</taxon>
        <taxon>Campylobacterales</taxon>
        <taxon>Campylobacteraceae</taxon>
        <taxon>Campylobacter</taxon>
    </lineage>
</organism>
<accession>A7GVY6</accession>
<dbReference type="InterPro" id="IPR051783">
    <property type="entry name" value="NAD(P)-dependent_oxidoreduct"/>
</dbReference>
<dbReference type="Pfam" id="PF01370">
    <property type="entry name" value="Epimerase"/>
    <property type="match status" value="1"/>
</dbReference>
<evidence type="ECO:0000313" key="2">
    <source>
        <dbReference type="EMBL" id="EAT99701.1"/>
    </source>
</evidence>
<gene>
    <name evidence="2" type="ORF">CCV52592_0340</name>
</gene>
<dbReference type="InterPro" id="IPR001509">
    <property type="entry name" value="Epimerase_deHydtase"/>
</dbReference>
<evidence type="ECO:0000313" key="3">
    <source>
        <dbReference type="Proteomes" id="UP000006380"/>
    </source>
</evidence>
<dbReference type="PANTHER" id="PTHR48079:SF6">
    <property type="entry name" value="NAD(P)-BINDING DOMAIN-CONTAINING PROTEIN-RELATED"/>
    <property type="match status" value="1"/>
</dbReference>
<protein>
    <submittedName>
        <fullName evidence="2">Nucleoside-diphosphate-sugar epimerase</fullName>
    </submittedName>
</protein>
<dbReference type="STRING" id="360105.CCV52592_0340"/>
<dbReference type="InterPro" id="IPR036291">
    <property type="entry name" value="NAD(P)-bd_dom_sf"/>
</dbReference>
<evidence type="ECO:0000259" key="1">
    <source>
        <dbReference type="Pfam" id="PF01370"/>
    </source>
</evidence>
<dbReference type="EMBL" id="CP000767">
    <property type="protein sequence ID" value="EAT99701.1"/>
    <property type="molecule type" value="Genomic_DNA"/>
</dbReference>
<proteinExistence type="predicted"/>